<dbReference type="InterPro" id="IPR050515">
    <property type="entry name" value="Beta-lactam/transpept"/>
</dbReference>
<keyword evidence="4 7" id="KW-0732">Signal</keyword>
<comment type="similarity">
    <text evidence="2">Belongs to the class-D beta-lactamase family.</text>
</comment>
<dbReference type="Proteomes" id="UP000002875">
    <property type="component" value="Chromosome"/>
</dbReference>
<keyword evidence="5" id="KW-0378">Hydrolase</keyword>
<evidence type="ECO:0000313" key="9">
    <source>
        <dbReference type="EMBL" id="AFK03042.1"/>
    </source>
</evidence>
<organism evidence="9 10">
    <name type="scientific">Emticicia oligotrophica (strain DSM 17448 / CIP 109782 / MTCC 6937 / GPTSA100-15)</name>
    <dbReference type="NCBI Taxonomy" id="929562"/>
    <lineage>
        <taxon>Bacteria</taxon>
        <taxon>Pseudomonadati</taxon>
        <taxon>Bacteroidota</taxon>
        <taxon>Cytophagia</taxon>
        <taxon>Cytophagales</taxon>
        <taxon>Leadbetterellaceae</taxon>
        <taxon>Emticicia</taxon>
    </lineage>
</organism>
<accession>A0ABM5N0P2</accession>
<dbReference type="NCBIfam" id="NF012161">
    <property type="entry name" value="bla_class_D_main"/>
    <property type="match status" value="1"/>
</dbReference>
<protein>
    <recommendedName>
        <fullName evidence="3">beta-lactamase</fullName>
        <ecNumber evidence="3">3.5.2.6</ecNumber>
    </recommendedName>
</protein>
<evidence type="ECO:0000256" key="1">
    <source>
        <dbReference type="ARBA" id="ARBA00001526"/>
    </source>
</evidence>
<dbReference type="PANTHER" id="PTHR30627:SF6">
    <property type="entry name" value="BETA-LACTAMASE YBXI-RELATED"/>
    <property type="match status" value="1"/>
</dbReference>
<keyword evidence="6" id="KW-0046">Antibiotic resistance</keyword>
<sequence length="262" mass="30643">MKKIFLIGLFLASFFGVSAQKIASFSKHFKEANVEGGFFLYDFNKKIYTITDKTDFERTTSPASTFKIPNSMIALELGVIKDENEVIKWDGEKRWLEAWNADHNLKDAYKNSTVWFYQELARRIGEKNYKTYLKACDYGNQDINGGLTQFWLGSSLKISPKNQLEFLRKLHEEKLPFSKRTYEITKRIMVREQTNDYTLRAKTGLATVNQTDIGWFVGYVEKKDNVYFFALRIQKPENKEMPEFAPKRIELTKNILMQMGIL</sequence>
<dbReference type="SUPFAM" id="SSF56601">
    <property type="entry name" value="beta-lactamase/transpeptidase-like"/>
    <property type="match status" value="1"/>
</dbReference>
<feature type="chain" id="PRO_5046457401" description="beta-lactamase" evidence="7">
    <location>
        <begin position="20"/>
        <end position="262"/>
    </location>
</feature>
<proteinExistence type="inferred from homology"/>
<evidence type="ECO:0000256" key="4">
    <source>
        <dbReference type="ARBA" id="ARBA00022729"/>
    </source>
</evidence>
<dbReference type="EC" id="3.5.2.6" evidence="3"/>
<reference evidence="9 10" key="1">
    <citation type="submission" date="2011-07" db="EMBL/GenBank/DDBJ databases">
        <title>The complete genome of chromosome of Emticicia oligotrophica DSM 17448.</title>
        <authorList>
            <consortium name="US DOE Joint Genome Institute (JGI-PGF)"/>
            <person name="Lucas S."/>
            <person name="Han J."/>
            <person name="Lapidus A."/>
            <person name="Bruce D."/>
            <person name="Goodwin L."/>
            <person name="Pitluck S."/>
            <person name="Peters L."/>
            <person name="Kyrpides N."/>
            <person name="Mavromatis K."/>
            <person name="Ivanova N."/>
            <person name="Ovchinnikova G."/>
            <person name="Teshima H."/>
            <person name="Detter J.C."/>
            <person name="Tapia R."/>
            <person name="Han C."/>
            <person name="Land M."/>
            <person name="Hauser L."/>
            <person name="Markowitz V."/>
            <person name="Cheng J.-F."/>
            <person name="Hugenholtz P."/>
            <person name="Woyke T."/>
            <person name="Wu D."/>
            <person name="Tindall B."/>
            <person name="Pomrenke H."/>
            <person name="Brambilla E."/>
            <person name="Klenk H.-P."/>
            <person name="Eisen J.A."/>
        </authorList>
    </citation>
    <scope>NUCLEOTIDE SEQUENCE [LARGE SCALE GENOMIC DNA]</scope>
    <source>
        <strain evidence="9 10">DSM 17448</strain>
    </source>
</reference>
<keyword evidence="10" id="KW-1185">Reference proteome</keyword>
<evidence type="ECO:0000313" key="10">
    <source>
        <dbReference type="Proteomes" id="UP000002875"/>
    </source>
</evidence>
<feature type="domain" description="Penicillin-binding protein transpeptidase" evidence="8">
    <location>
        <begin position="52"/>
        <end position="239"/>
    </location>
</feature>
<dbReference type="PANTHER" id="PTHR30627">
    <property type="entry name" value="PEPTIDOGLYCAN D,D-TRANSPEPTIDASE"/>
    <property type="match status" value="1"/>
</dbReference>
<comment type="catalytic activity">
    <reaction evidence="1">
        <text>a beta-lactam + H2O = a substituted beta-amino acid</text>
        <dbReference type="Rhea" id="RHEA:20401"/>
        <dbReference type="ChEBI" id="CHEBI:15377"/>
        <dbReference type="ChEBI" id="CHEBI:35627"/>
        <dbReference type="ChEBI" id="CHEBI:140347"/>
        <dbReference type="EC" id="3.5.2.6"/>
    </reaction>
</comment>
<evidence type="ECO:0000259" key="8">
    <source>
        <dbReference type="Pfam" id="PF00905"/>
    </source>
</evidence>
<name>A0ABM5N0P2_EMTOG</name>
<dbReference type="InterPro" id="IPR001460">
    <property type="entry name" value="PCN-bd_Tpept"/>
</dbReference>
<evidence type="ECO:0000256" key="2">
    <source>
        <dbReference type="ARBA" id="ARBA00007898"/>
    </source>
</evidence>
<evidence type="ECO:0000256" key="3">
    <source>
        <dbReference type="ARBA" id="ARBA00012865"/>
    </source>
</evidence>
<gene>
    <name evidence="9" type="ordered locus">Emtol_1902</name>
</gene>
<dbReference type="Gene3D" id="3.40.710.10">
    <property type="entry name" value="DD-peptidase/beta-lactamase superfamily"/>
    <property type="match status" value="1"/>
</dbReference>
<dbReference type="Pfam" id="PF00905">
    <property type="entry name" value="Transpeptidase"/>
    <property type="match status" value="1"/>
</dbReference>
<dbReference type="InterPro" id="IPR012338">
    <property type="entry name" value="Beta-lactam/transpept-like"/>
</dbReference>
<feature type="signal peptide" evidence="7">
    <location>
        <begin position="1"/>
        <end position="19"/>
    </location>
</feature>
<dbReference type="EMBL" id="CP002961">
    <property type="protein sequence ID" value="AFK03042.1"/>
    <property type="molecule type" value="Genomic_DNA"/>
</dbReference>
<evidence type="ECO:0000256" key="7">
    <source>
        <dbReference type="SAM" id="SignalP"/>
    </source>
</evidence>
<evidence type="ECO:0000256" key="5">
    <source>
        <dbReference type="ARBA" id="ARBA00022801"/>
    </source>
</evidence>
<dbReference type="RefSeq" id="WP_015028740.1">
    <property type="nucleotide sequence ID" value="NC_018748.1"/>
</dbReference>
<evidence type="ECO:0000256" key="6">
    <source>
        <dbReference type="ARBA" id="ARBA00023251"/>
    </source>
</evidence>